<dbReference type="GO" id="GO:0008843">
    <property type="term" value="F:endochitinase activity"/>
    <property type="evidence" value="ECO:0007669"/>
    <property type="project" value="UniProtKB-EC"/>
</dbReference>
<accession>A0AA39GI98</accession>
<dbReference type="Pfam" id="PF00187">
    <property type="entry name" value="Chitin_bind_1"/>
    <property type="match status" value="1"/>
</dbReference>
<dbReference type="SUPFAM" id="SSF57016">
    <property type="entry name" value="Plant lectins/antimicrobial peptides"/>
    <property type="match status" value="1"/>
</dbReference>
<dbReference type="EMBL" id="JAPDFR010000003">
    <property type="protein sequence ID" value="KAK0387521.1"/>
    <property type="molecule type" value="Genomic_DNA"/>
</dbReference>
<dbReference type="InterPro" id="IPR011583">
    <property type="entry name" value="Chitinase_II/V-like_cat"/>
</dbReference>
<dbReference type="InterPro" id="IPR001223">
    <property type="entry name" value="Glyco_hydro18_cat"/>
</dbReference>
<dbReference type="GO" id="GO:0008061">
    <property type="term" value="F:chitin binding"/>
    <property type="evidence" value="ECO:0007669"/>
    <property type="project" value="UniProtKB-UniRule"/>
</dbReference>
<dbReference type="SUPFAM" id="SSF51445">
    <property type="entry name" value="(Trans)glycosidases"/>
    <property type="match status" value="1"/>
</dbReference>
<reference evidence="7" key="1">
    <citation type="submission" date="2022-10" db="EMBL/GenBank/DDBJ databases">
        <title>Determination and structural analysis of whole genome sequence of Sarocladium strictum F4-1.</title>
        <authorList>
            <person name="Hu L."/>
            <person name="Jiang Y."/>
        </authorList>
    </citation>
    <scope>NUCLEOTIDE SEQUENCE</scope>
    <source>
        <strain evidence="7">F4-1</strain>
    </source>
</reference>
<evidence type="ECO:0000313" key="8">
    <source>
        <dbReference type="Proteomes" id="UP001175261"/>
    </source>
</evidence>
<dbReference type="SMART" id="SM00636">
    <property type="entry name" value="Glyco_18"/>
    <property type="match status" value="1"/>
</dbReference>
<dbReference type="CDD" id="cd11618">
    <property type="entry name" value="ChtBD1_1"/>
    <property type="match status" value="1"/>
</dbReference>
<dbReference type="Gene3D" id="3.20.20.80">
    <property type="entry name" value="Glycosidases"/>
    <property type="match status" value="1"/>
</dbReference>
<dbReference type="InterPro" id="IPR001002">
    <property type="entry name" value="Chitin-bd_1"/>
</dbReference>
<protein>
    <recommendedName>
        <fullName evidence="1">chitinase</fullName>
        <ecNumber evidence="1">3.2.1.14</ecNumber>
    </recommendedName>
</protein>
<dbReference type="Pfam" id="PF00704">
    <property type="entry name" value="Glyco_hydro_18"/>
    <property type="match status" value="1"/>
</dbReference>
<keyword evidence="4" id="KW-0732">Signal</keyword>
<comment type="caution">
    <text evidence="7">The sequence shown here is derived from an EMBL/GenBank/DDBJ whole genome shotgun (WGS) entry which is preliminary data.</text>
</comment>
<feature type="domain" description="GH18" evidence="6">
    <location>
        <begin position="24"/>
        <end position="433"/>
    </location>
</feature>
<keyword evidence="8" id="KW-1185">Reference proteome</keyword>
<dbReference type="PANTHER" id="PTHR11177:SF337">
    <property type="entry name" value="CHITINASE"/>
    <property type="match status" value="1"/>
</dbReference>
<dbReference type="Gene3D" id="3.30.60.10">
    <property type="entry name" value="Endochitinase-like"/>
    <property type="match status" value="1"/>
</dbReference>
<name>A0AA39GI98_SARSR</name>
<dbReference type="InterPro" id="IPR036861">
    <property type="entry name" value="Endochitinase-like_sf"/>
</dbReference>
<dbReference type="InterPro" id="IPR050314">
    <property type="entry name" value="Glycosyl_Hydrlase_18"/>
</dbReference>
<evidence type="ECO:0000259" key="6">
    <source>
        <dbReference type="PROSITE" id="PS51910"/>
    </source>
</evidence>
<feature type="signal peptide" evidence="4">
    <location>
        <begin position="1"/>
        <end position="19"/>
    </location>
</feature>
<evidence type="ECO:0000256" key="4">
    <source>
        <dbReference type="SAM" id="SignalP"/>
    </source>
</evidence>
<keyword evidence="3" id="KW-1015">Disulfide bond</keyword>
<feature type="chain" id="PRO_5041249314" description="chitinase" evidence="4">
    <location>
        <begin position="20"/>
        <end position="452"/>
    </location>
</feature>
<evidence type="ECO:0000256" key="2">
    <source>
        <dbReference type="ARBA" id="ARBA00022669"/>
    </source>
</evidence>
<dbReference type="PROSITE" id="PS50941">
    <property type="entry name" value="CHIT_BIND_I_2"/>
    <property type="match status" value="1"/>
</dbReference>
<comment type="caution">
    <text evidence="3">Lacks conserved residue(s) required for the propagation of feature annotation.</text>
</comment>
<dbReference type="GO" id="GO:0005975">
    <property type="term" value="P:carbohydrate metabolic process"/>
    <property type="evidence" value="ECO:0007669"/>
    <property type="project" value="InterPro"/>
</dbReference>
<organism evidence="7 8">
    <name type="scientific">Sarocladium strictum</name>
    <name type="common">Black bundle disease fungus</name>
    <name type="synonym">Acremonium strictum</name>
    <dbReference type="NCBI Taxonomy" id="5046"/>
    <lineage>
        <taxon>Eukaryota</taxon>
        <taxon>Fungi</taxon>
        <taxon>Dikarya</taxon>
        <taxon>Ascomycota</taxon>
        <taxon>Pezizomycotina</taxon>
        <taxon>Sordariomycetes</taxon>
        <taxon>Hypocreomycetidae</taxon>
        <taxon>Hypocreales</taxon>
        <taxon>Sarocladiaceae</taxon>
        <taxon>Sarocladium</taxon>
    </lineage>
</organism>
<dbReference type="GO" id="GO:0006032">
    <property type="term" value="P:chitin catabolic process"/>
    <property type="evidence" value="ECO:0007669"/>
    <property type="project" value="TreeGrafter"/>
</dbReference>
<sequence>MILNTFLAAALGAAASVSAAKSPARYAMYFDQYHTAALPNKTMTAGITHVITAFANSSLFTTEPSGVYTPFQPLSDIRALFEQDVKLCMSIGGWGDTAGLSLGSKNDTTRRLFARNVASTLDRLGYDCVDIDWEYPGGNGADYKQIPNSKKKGEIAAYPHLLKELKKAIGTKELSITVPGLERDMIAFTSAESPKINEAVDFVTVMAYDLMNRRDTVTKHHTPVVGSLQAIDKYLSLGFSAEKLNLGFALYAKWFTTAPGVDCSNGLGCRTALLENPDGSDTGASGAMTFEAANFHPPPTNLTIAPDASCGAGTFHKCAEGSCCSQYGFCGDTSAHCGTGCQGGYGRCNGTSTLQSFYDAVSKSKTDEVQGGQWYWDSEGPFFWTFETVDLIGRKFKEIYKARNLGGVSVWSLGEDSYDFELIKAIQSGVKDSCGASAKSTHVGRHQRRSAH</sequence>
<feature type="disulfide bond" evidence="3">
    <location>
        <begin position="318"/>
        <end position="330"/>
    </location>
</feature>
<evidence type="ECO:0000256" key="3">
    <source>
        <dbReference type="PROSITE-ProRule" id="PRU00261"/>
    </source>
</evidence>
<evidence type="ECO:0000256" key="1">
    <source>
        <dbReference type="ARBA" id="ARBA00012729"/>
    </source>
</evidence>
<dbReference type="Proteomes" id="UP001175261">
    <property type="component" value="Unassembled WGS sequence"/>
</dbReference>
<keyword evidence="2 3" id="KW-0147">Chitin-binding</keyword>
<evidence type="ECO:0000313" key="7">
    <source>
        <dbReference type="EMBL" id="KAK0387521.1"/>
    </source>
</evidence>
<dbReference type="EC" id="3.2.1.14" evidence="1"/>
<dbReference type="AlphaFoldDB" id="A0AA39GI98"/>
<evidence type="ECO:0000259" key="5">
    <source>
        <dbReference type="PROSITE" id="PS50941"/>
    </source>
</evidence>
<dbReference type="SMART" id="SM00270">
    <property type="entry name" value="ChtBD1"/>
    <property type="match status" value="1"/>
</dbReference>
<feature type="domain" description="Chitin-binding type-1" evidence="5">
    <location>
        <begin position="307"/>
        <end position="350"/>
    </location>
</feature>
<proteinExistence type="predicted"/>
<dbReference type="GO" id="GO:0005576">
    <property type="term" value="C:extracellular region"/>
    <property type="evidence" value="ECO:0007669"/>
    <property type="project" value="TreeGrafter"/>
</dbReference>
<dbReference type="PROSITE" id="PS51910">
    <property type="entry name" value="GH18_2"/>
    <property type="match status" value="1"/>
</dbReference>
<feature type="disulfide bond" evidence="3">
    <location>
        <begin position="323"/>
        <end position="337"/>
    </location>
</feature>
<dbReference type="InterPro" id="IPR017853">
    <property type="entry name" value="GH"/>
</dbReference>
<gene>
    <name evidence="7" type="ORF">NLU13_3767</name>
</gene>
<dbReference type="PANTHER" id="PTHR11177">
    <property type="entry name" value="CHITINASE"/>
    <property type="match status" value="1"/>
</dbReference>